<keyword evidence="1" id="KW-0489">Methyltransferase</keyword>
<keyword evidence="1" id="KW-0808">Transferase</keyword>
<dbReference type="GO" id="GO:0032259">
    <property type="term" value="P:methylation"/>
    <property type="evidence" value="ECO:0007669"/>
    <property type="project" value="UniProtKB-KW"/>
</dbReference>
<accession>A0A380DMV9</accession>
<reference evidence="1 2" key="1">
    <citation type="submission" date="2018-06" db="EMBL/GenBank/DDBJ databases">
        <authorList>
            <consortium name="Pathogen Informatics"/>
            <person name="Doyle S."/>
        </authorList>
    </citation>
    <scope>NUCLEOTIDE SEQUENCE [LARGE SCALE GENOMIC DNA]</scope>
    <source>
        <strain evidence="1 2">NCTC5664</strain>
    </source>
</reference>
<evidence type="ECO:0000313" key="1">
    <source>
        <dbReference type="EMBL" id="SUK38624.1"/>
    </source>
</evidence>
<dbReference type="AlphaFoldDB" id="A0A380DMV9"/>
<dbReference type="EMBL" id="UHAQ01000002">
    <property type="protein sequence ID" value="SUK38624.1"/>
    <property type="molecule type" value="Genomic_DNA"/>
</dbReference>
<sequence>MKQEGGNIHIGQNLYNLFNKNGMHVVDYFAEAVIQTSMDNDLAWLVDVMLPRMKAHGVINDDFFTR</sequence>
<organism evidence="1 2">
    <name type="scientific">Staphylococcus aureus</name>
    <dbReference type="NCBI Taxonomy" id="1280"/>
    <lineage>
        <taxon>Bacteria</taxon>
        <taxon>Bacillati</taxon>
        <taxon>Bacillota</taxon>
        <taxon>Bacilli</taxon>
        <taxon>Bacillales</taxon>
        <taxon>Staphylococcaceae</taxon>
        <taxon>Staphylococcus</taxon>
    </lineage>
</organism>
<protein>
    <submittedName>
        <fullName evidence="1">S-adenosylmethionine-dependent methyltransferase, putative</fullName>
    </submittedName>
</protein>
<dbReference type="Proteomes" id="UP000254502">
    <property type="component" value="Unassembled WGS sequence"/>
</dbReference>
<gene>
    <name evidence="1" type="ORF">NCTC5664_00874</name>
</gene>
<proteinExistence type="predicted"/>
<name>A0A380DMV9_STAAU</name>
<dbReference type="GO" id="GO:0008168">
    <property type="term" value="F:methyltransferase activity"/>
    <property type="evidence" value="ECO:0007669"/>
    <property type="project" value="UniProtKB-KW"/>
</dbReference>
<evidence type="ECO:0000313" key="2">
    <source>
        <dbReference type="Proteomes" id="UP000254502"/>
    </source>
</evidence>